<dbReference type="InterPro" id="IPR036641">
    <property type="entry name" value="HPT_dom_sf"/>
</dbReference>
<dbReference type="InterPro" id="IPR008207">
    <property type="entry name" value="Sig_transdc_His_kin_Hpt_dom"/>
</dbReference>
<dbReference type="SUPFAM" id="SSF47226">
    <property type="entry name" value="Histidine-containing phosphotransfer domain, HPT domain"/>
    <property type="match status" value="1"/>
</dbReference>
<evidence type="ECO:0000259" key="3">
    <source>
        <dbReference type="PROSITE" id="PS50894"/>
    </source>
</evidence>
<accession>A0AB39HDT2</accession>
<keyword evidence="2" id="KW-0597">Phosphoprotein</keyword>
<organism evidence="4">
    <name type="scientific">Vibrio sp. HB236076</name>
    <dbReference type="NCBI Taxonomy" id="3232307"/>
    <lineage>
        <taxon>Bacteria</taxon>
        <taxon>Pseudomonadati</taxon>
        <taxon>Pseudomonadota</taxon>
        <taxon>Gammaproteobacteria</taxon>
        <taxon>Vibrionales</taxon>
        <taxon>Vibrionaceae</taxon>
        <taxon>Vibrio</taxon>
    </lineage>
</organism>
<feature type="modified residue" description="Phosphohistidine" evidence="2">
    <location>
        <position position="53"/>
    </location>
</feature>
<dbReference type="RefSeq" id="WP_306100345.1">
    <property type="nucleotide sequence ID" value="NZ_CP162601.1"/>
</dbReference>
<keyword evidence="1" id="KW-0902">Two-component regulatory system</keyword>
<dbReference type="Pfam" id="PF01627">
    <property type="entry name" value="Hpt"/>
    <property type="match status" value="1"/>
</dbReference>
<dbReference type="GO" id="GO:0004672">
    <property type="term" value="F:protein kinase activity"/>
    <property type="evidence" value="ECO:0007669"/>
    <property type="project" value="UniProtKB-ARBA"/>
</dbReference>
<dbReference type="GO" id="GO:0000160">
    <property type="term" value="P:phosphorelay signal transduction system"/>
    <property type="evidence" value="ECO:0007669"/>
    <property type="project" value="UniProtKB-KW"/>
</dbReference>
<gene>
    <name evidence="4" type="ORF">AB0763_08600</name>
</gene>
<dbReference type="KEGG" id="vih:AB0763_08600"/>
<proteinExistence type="predicted"/>
<dbReference type="PROSITE" id="PS50894">
    <property type="entry name" value="HPT"/>
    <property type="match status" value="1"/>
</dbReference>
<dbReference type="EMBL" id="CP162601">
    <property type="protein sequence ID" value="XDK24286.1"/>
    <property type="molecule type" value="Genomic_DNA"/>
</dbReference>
<dbReference type="Gene3D" id="1.20.120.160">
    <property type="entry name" value="HPT domain"/>
    <property type="match status" value="1"/>
</dbReference>
<feature type="domain" description="HPt" evidence="3">
    <location>
        <begin position="14"/>
        <end position="111"/>
    </location>
</feature>
<evidence type="ECO:0000313" key="4">
    <source>
        <dbReference type="EMBL" id="XDK24286.1"/>
    </source>
</evidence>
<evidence type="ECO:0000256" key="2">
    <source>
        <dbReference type="PROSITE-ProRule" id="PRU00110"/>
    </source>
</evidence>
<name>A0AB39HDT2_9VIBR</name>
<reference evidence="4" key="1">
    <citation type="submission" date="2024-07" db="EMBL/GenBank/DDBJ databases">
        <title>Genome Analysis of a Potential Novel Vibrio Species Secreting pH- and Thermo-stable Alginate Lyase and its Application in Producing Alginate Oligosaccharides.</title>
        <authorList>
            <person name="Huang H."/>
            <person name="Bao K."/>
        </authorList>
    </citation>
    <scope>NUCLEOTIDE SEQUENCE</scope>
    <source>
        <strain evidence="4">HB236076</strain>
    </source>
</reference>
<evidence type="ECO:0000256" key="1">
    <source>
        <dbReference type="ARBA" id="ARBA00023012"/>
    </source>
</evidence>
<protein>
    <submittedName>
        <fullName evidence="4">Hpt domain-containing protein</fullName>
    </submittedName>
</protein>
<dbReference type="AlphaFoldDB" id="A0AB39HDT2"/>
<sequence>MNKQKLEQLQNEIGRENIPMLLNIFLGELEVYNQQLNRLKGEEQLDYMLEITHALKSSAASFGADQLCVIAQEIDTSGKQQTLVDQDKEVARLTDVLLNTATQYHEVALSFS</sequence>